<evidence type="ECO:0000256" key="2">
    <source>
        <dbReference type="SAM" id="MobiDB-lite"/>
    </source>
</evidence>
<dbReference type="PROSITE" id="PS51277">
    <property type="entry name" value="BURP"/>
    <property type="match status" value="1"/>
</dbReference>
<proteinExistence type="inferred from homology"/>
<dbReference type="InterPro" id="IPR004873">
    <property type="entry name" value="BURP_dom"/>
</dbReference>
<feature type="signal peptide" evidence="3">
    <location>
        <begin position="1"/>
        <end position="21"/>
    </location>
</feature>
<sequence length="548" mass="57008">MGRRSAPALTLLLLTLAVIAAGCGGSATATATAPASAPTSEGHRAHRRARVNNNDTSGGFIRALLRRGGYAVLADALVNLTSVAAEMGRLASEGRDNNHGLTLLAPTDAAMARAGLGGGPAWHSRSSPPLDDVLRSHLLRGLQTAEMVSLSVRWFRSVTYATLRAPLTVTAQAGSGSVPVVFFGQGGYVNVAHLSDPDVYVYGNISVQGIDAVLFPPQHVVVVADSPSPLPAIGLGQPRRPCLEMECPPPPLAAAAAADAPSGLPPAAADARRSSSITPYPVKSSWGRPSRPPLVVARGHLHHVETGMLFPRKSLVPGAILPEGTKFAGRGHGGFFPAPPTLTFRAADADAAVPFSYDRLDTILRTFGIPRGSKNADQVAATLRTCEAASASSPPEPHTCATSRQAMAEFAASALGTTASELRAVATAVHGEDEPARYVVARGGAARIGGGKEGGTSALVPCIPMVYPYVVHYCHRPPHVEALRVELMGLGKTDDGGASATTTAVAICHADTASWDARYFKMLNATRGEEICYFMPLSYVLWLPAAAL</sequence>
<keyword evidence="3" id="KW-0732">Signal</keyword>
<accession>A0AAQ3WI12</accession>
<evidence type="ECO:0000256" key="1">
    <source>
        <dbReference type="ARBA" id="ARBA00007843"/>
    </source>
</evidence>
<dbReference type="Gene3D" id="2.30.180.10">
    <property type="entry name" value="FAS1 domain"/>
    <property type="match status" value="1"/>
</dbReference>
<keyword evidence="6" id="KW-1185">Reference proteome</keyword>
<evidence type="ECO:0000256" key="3">
    <source>
        <dbReference type="SAM" id="SignalP"/>
    </source>
</evidence>
<dbReference type="InterPro" id="IPR036378">
    <property type="entry name" value="FAS1_dom_sf"/>
</dbReference>
<dbReference type="InterPro" id="IPR000782">
    <property type="entry name" value="FAS1_domain"/>
</dbReference>
<feature type="compositionally biased region" description="Low complexity" evidence="2">
    <location>
        <begin position="30"/>
        <end position="40"/>
    </location>
</feature>
<gene>
    <name evidence="5" type="ORF">U9M48_011766</name>
</gene>
<protein>
    <recommendedName>
        <fullName evidence="4">BURP domain-containing protein</fullName>
    </recommendedName>
</protein>
<name>A0AAQ3WI12_PASNO</name>
<feature type="domain" description="BURP" evidence="4">
    <location>
        <begin position="309"/>
        <end position="545"/>
    </location>
</feature>
<dbReference type="PROSITE" id="PS51257">
    <property type="entry name" value="PROKAR_LIPOPROTEIN"/>
    <property type="match status" value="1"/>
</dbReference>
<evidence type="ECO:0000313" key="6">
    <source>
        <dbReference type="Proteomes" id="UP001341281"/>
    </source>
</evidence>
<evidence type="ECO:0000313" key="5">
    <source>
        <dbReference type="EMBL" id="WVZ61961.1"/>
    </source>
</evidence>
<dbReference type="Proteomes" id="UP001341281">
    <property type="component" value="Chromosome 03"/>
</dbReference>
<comment type="similarity">
    <text evidence="1">Belongs to the fasciclin-like AGP family.</text>
</comment>
<feature type="region of interest" description="Disordered" evidence="2">
    <location>
        <begin position="254"/>
        <end position="274"/>
    </location>
</feature>
<dbReference type="SMART" id="SM00554">
    <property type="entry name" value="FAS1"/>
    <property type="match status" value="1"/>
</dbReference>
<feature type="region of interest" description="Disordered" evidence="2">
    <location>
        <begin position="30"/>
        <end position="52"/>
    </location>
</feature>
<dbReference type="Pfam" id="PF03181">
    <property type="entry name" value="BURP"/>
    <property type="match status" value="1"/>
</dbReference>
<feature type="compositionally biased region" description="Low complexity" evidence="2">
    <location>
        <begin position="254"/>
        <end position="269"/>
    </location>
</feature>
<reference evidence="5 6" key="1">
    <citation type="submission" date="2024-02" db="EMBL/GenBank/DDBJ databases">
        <title>High-quality chromosome-scale genome assembly of Pensacola bahiagrass (Paspalum notatum Flugge var. saurae).</title>
        <authorList>
            <person name="Vega J.M."/>
            <person name="Podio M."/>
            <person name="Orjuela J."/>
            <person name="Siena L.A."/>
            <person name="Pessino S.C."/>
            <person name="Combes M.C."/>
            <person name="Mariac C."/>
            <person name="Albertini E."/>
            <person name="Pupilli F."/>
            <person name="Ortiz J.P.A."/>
            <person name="Leblanc O."/>
        </authorList>
    </citation>
    <scope>NUCLEOTIDE SEQUENCE [LARGE SCALE GENOMIC DNA]</scope>
    <source>
        <strain evidence="5">R1</strain>
        <tissue evidence="5">Leaf</tissue>
    </source>
</reference>
<dbReference type="EMBL" id="CP144747">
    <property type="protein sequence ID" value="WVZ61961.1"/>
    <property type="molecule type" value="Genomic_DNA"/>
</dbReference>
<dbReference type="AlphaFoldDB" id="A0AAQ3WI12"/>
<dbReference type="PANTHER" id="PTHR31236">
    <property type="entry name" value="BURP DOMAIN PROTEIN USPL1-LIKE"/>
    <property type="match status" value="1"/>
</dbReference>
<dbReference type="SMART" id="SM01045">
    <property type="entry name" value="BURP"/>
    <property type="match status" value="1"/>
</dbReference>
<dbReference type="SUPFAM" id="SSF82153">
    <property type="entry name" value="FAS1 domain"/>
    <property type="match status" value="1"/>
</dbReference>
<feature type="chain" id="PRO_5042904931" description="BURP domain-containing protein" evidence="3">
    <location>
        <begin position="22"/>
        <end position="548"/>
    </location>
</feature>
<organism evidence="5 6">
    <name type="scientific">Paspalum notatum var. saurae</name>
    <dbReference type="NCBI Taxonomy" id="547442"/>
    <lineage>
        <taxon>Eukaryota</taxon>
        <taxon>Viridiplantae</taxon>
        <taxon>Streptophyta</taxon>
        <taxon>Embryophyta</taxon>
        <taxon>Tracheophyta</taxon>
        <taxon>Spermatophyta</taxon>
        <taxon>Magnoliopsida</taxon>
        <taxon>Liliopsida</taxon>
        <taxon>Poales</taxon>
        <taxon>Poaceae</taxon>
        <taxon>PACMAD clade</taxon>
        <taxon>Panicoideae</taxon>
        <taxon>Andropogonodae</taxon>
        <taxon>Paspaleae</taxon>
        <taxon>Paspalinae</taxon>
        <taxon>Paspalum</taxon>
    </lineage>
</organism>
<dbReference type="PANTHER" id="PTHR31236:SF27">
    <property type="entry name" value="BURP DOMAIN-CONTAINING PROTEIN 4"/>
    <property type="match status" value="1"/>
</dbReference>
<evidence type="ECO:0000259" key="4">
    <source>
        <dbReference type="PROSITE" id="PS51277"/>
    </source>
</evidence>
<dbReference type="InterPro" id="IPR044816">
    <property type="entry name" value="BURP"/>
</dbReference>